<dbReference type="InterPro" id="IPR041881">
    <property type="entry name" value="PqqD_sf"/>
</dbReference>
<sequence length="88" mass="9728">MSQEGESKRLSKKGFVTQTPEGDLLLVNEKGDAYKVNESVVAVWNIFEDKTVNEVINEIASQINVDPNEIKPAIEQLTAQLVEAELLA</sequence>
<name>A0A832ZX42_CALS0</name>
<reference evidence="1" key="1">
    <citation type="journal article" date="2020" name="ISME J.">
        <title>Gammaproteobacteria mediating utilization of methyl-, sulfur- and petroleum organic compounds in deep ocean hydrothermal plumes.</title>
        <authorList>
            <person name="Zhou Z."/>
            <person name="Liu Y."/>
            <person name="Pan J."/>
            <person name="Cron B.R."/>
            <person name="Toner B.M."/>
            <person name="Anantharaman K."/>
            <person name="Breier J.A."/>
            <person name="Dick G.J."/>
            <person name="Li M."/>
        </authorList>
    </citation>
    <scope>NUCLEOTIDE SEQUENCE</scope>
    <source>
        <strain evidence="1">SZUA-1515</strain>
    </source>
</reference>
<evidence type="ECO:0000313" key="1">
    <source>
        <dbReference type="EMBL" id="HIQ29947.1"/>
    </source>
</evidence>
<comment type="caution">
    <text evidence="1">The sequence shown here is derived from an EMBL/GenBank/DDBJ whole genome shotgun (WGS) entry which is preliminary data.</text>
</comment>
<dbReference type="EMBL" id="DQVM01000101">
    <property type="protein sequence ID" value="HIQ29947.1"/>
    <property type="molecule type" value="Genomic_DNA"/>
</dbReference>
<dbReference type="Proteomes" id="UP000608579">
    <property type="component" value="Unassembled WGS sequence"/>
</dbReference>
<gene>
    <name evidence="1" type="ORF">EYH45_05220</name>
</gene>
<dbReference type="InterPro" id="IPR008792">
    <property type="entry name" value="PQQD"/>
</dbReference>
<protein>
    <submittedName>
        <fullName evidence="1">PqqD family protein</fullName>
    </submittedName>
</protein>
<dbReference type="Pfam" id="PF05402">
    <property type="entry name" value="PqqD"/>
    <property type="match status" value="1"/>
</dbReference>
<accession>A0A832ZX42</accession>
<evidence type="ECO:0000313" key="2">
    <source>
        <dbReference type="Proteomes" id="UP000608579"/>
    </source>
</evidence>
<dbReference type="AlphaFoldDB" id="A0A832ZX42"/>
<proteinExistence type="predicted"/>
<organism evidence="1 2">
    <name type="scientific">Caldiarchaeum subterraneum</name>
    <dbReference type="NCBI Taxonomy" id="311458"/>
    <lineage>
        <taxon>Archaea</taxon>
        <taxon>Nitrososphaerota</taxon>
        <taxon>Candidatus Caldarchaeales</taxon>
        <taxon>Candidatus Caldarchaeaceae</taxon>
        <taxon>Candidatus Caldarchaeum</taxon>
    </lineage>
</organism>
<dbReference type="Gene3D" id="1.10.10.1150">
    <property type="entry name" value="Coenzyme PQQ synthesis protein D (PqqD)"/>
    <property type="match status" value="1"/>
</dbReference>